<dbReference type="EMBL" id="CP036434">
    <property type="protein sequence ID" value="QDV07408.1"/>
    <property type="molecule type" value="Genomic_DNA"/>
</dbReference>
<keyword evidence="4" id="KW-1185">Reference proteome</keyword>
<gene>
    <name evidence="3" type="ORF">Poly30_29320</name>
</gene>
<dbReference type="OrthoDB" id="253227at2"/>
<feature type="transmembrane region" description="Helical" evidence="2">
    <location>
        <begin position="57"/>
        <end position="75"/>
    </location>
</feature>
<feature type="region of interest" description="Disordered" evidence="1">
    <location>
        <begin position="1"/>
        <end position="30"/>
    </location>
</feature>
<dbReference type="AlphaFoldDB" id="A0A518ETK0"/>
<proteinExistence type="predicted"/>
<feature type="compositionally biased region" description="Low complexity" evidence="1">
    <location>
        <begin position="8"/>
        <end position="23"/>
    </location>
</feature>
<protein>
    <submittedName>
        <fullName evidence="3">Uncharacterized protein</fullName>
    </submittedName>
</protein>
<evidence type="ECO:0000313" key="3">
    <source>
        <dbReference type="EMBL" id="QDV07408.1"/>
    </source>
</evidence>
<organism evidence="3 4">
    <name type="scientific">Saltatorellus ferox</name>
    <dbReference type="NCBI Taxonomy" id="2528018"/>
    <lineage>
        <taxon>Bacteria</taxon>
        <taxon>Pseudomonadati</taxon>
        <taxon>Planctomycetota</taxon>
        <taxon>Planctomycetia</taxon>
        <taxon>Planctomycetia incertae sedis</taxon>
        <taxon>Saltatorellus</taxon>
    </lineage>
</organism>
<dbReference type="Proteomes" id="UP000320390">
    <property type="component" value="Chromosome"/>
</dbReference>
<keyword evidence="2" id="KW-1133">Transmembrane helix</keyword>
<reference evidence="3 4" key="1">
    <citation type="submission" date="2019-02" db="EMBL/GenBank/DDBJ databases">
        <title>Deep-cultivation of Planctomycetes and their phenomic and genomic characterization uncovers novel biology.</title>
        <authorList>
            <person name="Wiegand S."/>
            <person name="Jogler M."/>
            <person name="Boedeker C."/>
            <person name="Pinto D."/>
            <person name="Vollmers J."/>
            <person name="Rivas-Marin E."/>
            <person name="Kohn T."/>
            <person name="Peeters S.H."/>
            <person name="Heuer A."/>
            <person name="Rast P."/>
            <person name="Oberbeckmann S."/>
            <person name="Bunk B."/>
            <person name="Jeske O."/>
            <person name="Meyerdierks A."/>
            <person name="Storesund J.E."/>
            <person name="Kallscheuer N."/>
            <person name="Luecker S."/>
            <person name="Lage O.M."/>
            <person name="Pohl T."/>
            <person name="Merkel B.J."/>
            <person name="Hornburger P."/>
            <person name="Mueller R.-W."/>
            <person name="Bruemmer F."/>
            <person name="Labrenz M."/>
            <person name="Spormann A.M."/>
            <person name="Op den Camp H."/>
            <person name="Overmann J."/>
            <person name="Amann R."/>
            <person name="Jetten M.S.M."/>
            <person name="Mascher T."/>
            <person name="Medema M.H."/>
            <person name="Devos D.P."/>
            <person name="Kaster A.-K."/>
            <person name="Ovreas L."/>
            <person name="Rohde M."/>
            <person name="Galperin M.Y."/>
            <person name="Jogler C."/>
        </authorList>
    </citation>
    <scope>NUCLEOTIDE SEQUENCE [LARGE SCALE GENOMIC DNA]</scope>
    <source>
        <strain evidence="3 4">Poly30</strain>
    </source>
</reference>
<name>A0A518ETK0_9BACT</name>
<feature type="transmembrane region" description="Helical" evidence="2">
    <location>
        <begin position="87"/>
        <end position="104"/>
    </location>
</feature>
<evidence type="ECO:0000313" key="4">
    <source>
        <dbReference type="Proteomes" id="UP000320390"/>
    </source>
</evidence>
<feature type="transmembrane region" description="Helical" evidence="2">
    <location>
        <begin position="111"/>
        <end position="128"/>
    </location>
</feature>
<keyword evidence="2" id="KW-0812">Transmembrane</keyword>
<feature type="transmembrane region" description="Helical" evidence="2">
    <location>
        <begin position="148"/>
        <end position="170"/>
    </location>
</feature>
<sequence length="261" mass="29065">MTDTPNEPASSPEPQAAASSTPSKPKKDPRKESIWEVYYPFNANEDKDAVPVASFPMIIYFWPSLVAFLTCGLIQMFGEAGVQSVTLGWWATAALAFNLMIIVTDLDQKKFIIVALLLVMGGLGLYIGRLKGWAVIGDVGHWIAGLQISYSTHAYLAIGLVLLFFFCIGITQPRLNYWRLEPNEFVHYIQPWGRDQSVPRLGSTVSREVPDVLELILTFGGGTLVIKREGQVVARIEHVPFLGKRMKSIERLLGVTRVRNT</sequence>
<accession>A0A518ETK0</accession>
<evidence type="ECO:0000256" key="2">
    <source>
        <dbReference type="SAM" id="Phobius"/>
    </source>
</evidence>
<dbReference type="RefSeq" id="WP_145198414.1">
    <property type="nucleotide sequence ID" value="NZ_CP036434.1"/>
</dbReference>
<keyword evidence="2" id="KW-0472">Membrane</keyword>
<evidence type="ECO:0000256" key="1">
    <source>
        <dbReference type="SAM" id="MobiDB-lite"/>
    </source>
</evidence>